<sequence length="205" mass="23048">MLSYTVSVTNEATYSGSICLFQLFPRLNDPSAVTYIWRSAPARPFAGQVQFTWEPKYQFMWRSAQDGDSAGLSSVGAIEHKEASLWQNNAAVLLKAASGSYYFSQPYAARDSELYYMKADRTVDPEDKVRIGLSLDNRAVVTVEAHPNTLTGFQPDPVTYMVYGHWRAGQIFEPEMYMQQALALSFNGRQRLNVHISASNLLQLV</sequence>
<dbReference type="RefSeq" id="WP_046232221.1">
    <property type="nucleotide sequence ID" value="NZ_FONN01000011.1"/>
</dbReference>
<organism evidence="1 2">
    <name type="scientific">Paenibacillus algorifonticola</name>
    <dbReference type="NCBI Taxonomy" id="684063"/>
    <lineage>
        <taxon>Bacteria</taxon>
        <taxon>Bacillati</taxon>
        <taxon>Bacillota</taxon>
        <taxon>Bacilli</taxon>
        <taxon>Bacillales</taxon>
        <taxon>Paenibacillaceae</taxon>
        <taxon>Paenibacillus</taxon>
    </lineage>
</organism>
<dbReference type="EMBL" id="FONN01000011">
    <property type="protein sequence ID" value="SFF00571.1"/>
    <property type="molecule type" value="Genomic_DNA"/>
</dbReference>
<evidence type="ECO:0000313" key="2">
    <source>
        <dbReference type="Proteomes" id="UP000183410"/>
    </source>
</evidence>
<dbReference type="OrthoDB" id="2666864at2"/>
<dbReference type="AlphaFoldDB" id="A0A1I2F7M7"/>
<dbReference type="Proteomes" id="UP000183410">
    <property type="component" value="Unassembled WGS sequence"/>
</dbReference>
<proteinExistence type="predicted"/>
<keyword evidence="2" id="KW-1185">Reference proteome</keyword>
<protein>
    <submittedName>
        <fullName evidence="1">Uncharacterized protein</fullName>
    </submittedName>
</protein>
<gene>
    <name evidence="1" type="ORF">SAMN04487969_11154</name>
</gene>
<accession>A0A1I2F7M7</accession>
<name>A0A1I2F7M7_9BACL</name>
<reference evidence="2" key="1">
    <citation type="submission" date="2016-10" db="EMBL/GenBank/DDBJ databases">
        <authorList>
            <person name="Varghese N."/>
            <person name="Submissions S."/>
        </authorList>
    </citation>
    <scope>NUCLEOTIDE SEQUENCE [LARGE SCALE GENOMIC DNA]</scope>
    <source>
        <strain evidence="2">CGMCC 1.10223</strain>
    </source>
</reference>
<evidence type="ECO:0000313" key="1">
    <source>
        <dbReference type="EMBL" id="SFF00571.1"/>
    </source>
</evidence>